<organism evidence="2 3">
    <name type="scientific">Cardiosporidium cionae</name>
    <dbReference type="NCBI Taxonomy" id="476202"/>
    <lineage>
        <taxon>Eukaryota</taxon>
        <taxon>Sar</taxon>
        <taxon>Alveolata</taxon>
        <taxon>Apicomplexa</taxon>
        <taxon>Aconoidasida</taxon>
        <taxon>Nephromycida</taxon>
        <taxon>Cardiosporidium</taxon>
    </lineage>
</organism>
<accession>A0ABQ7J8L6</accession>
<evidence type="ECO:0000313" key="2">
    <source>
        <dbReference type="EMBL" id="KAF8820308.1"/>
    </source>
</evidence>
<sequence>MEIPSAPSTSTESSQAERSRLIWNRPATLIGLHPPKGLSRVEICEIFAHFGPLRGVGLRFPEKRNDDRFFIDFQHLKHAHQAVRALNKRSHVKTERGYKFSLTLPAEIRLQIAAGEGDLEATALLVSGKKRMTVRAPEERRERFPPISQNVSTISAKTCDTLPTSRVQLDEGIPSTLSQSDSTAFPPMLLPEKTIAITPSIRSHAIKGNQAQESIKIAVNDRHISSKLNRVQLTGDVISTAPTATAVNASVPLPLMENAVVHTPLVNSASQNSTKVGKTYSSKIKMSVEDTFLGFMQNSNVFTEITTESSLNVLDSQYSHLTMDQKLLPSSVHEASNVLSFQSRKAFRSDLSKNTIPEKIQNPSLINPSVIPSEKEYNCKIQNNPARANASSVESKRKRKNSVTISQSRKKVLKNKNKDSTLTSKEIIDLLSGGARRVLTDQEMEVSTWKQEQAKTAVAQSIGGFKLMLDSDLCPIVVPVLPRLSFDGKIVIG</sequence>
<feature type="region of interest" description="Disordered" evidence="1">
    <location>
        <begin position="385"/>
        <end position="417"/>
    </location>
</feature>
<reference evidence="2 3" key="1">
    <citation type="journal article" date="2020" name="bioRxiv">
        <title>Metabolic contributions of an alphaproteobacterial endosymbiont in the apicomplexan Cardiosporidium cionae.</title>
        <authorList>
            <person name="Hunter E.S."/>
            <person name="Paight C.J."/>
            <person name="Lane C.E."/>
        </authorList>
    </citation>
    <scope>NUCLEOTIDE SEQUENCE [LARGE SCALE GENOMIC DNA]</scope>
    <source>
        <strain evidence="2">ESH_2018</strain>
    </source>
</reference>
<keyword evidence="3" id="KW-1185">Reference proteome</keyword>
<dbReference type="Proteomes" id="UP000823046">
    <property type="component" value="Unassembled WGS sequence"/>
</dbReference>
<evidence type="ECO:0008006" key="4">
    <source>
        <dbReference type="Google" id="ProtNLM"/>
    </source>
</evidence>
<dbReference type="EMBL" id="JADAQX010000421">
    <property type="protein sequence ID" value="KAF8820308.1"/>
    <property type="molecule type" value="Genomic_DNA"/>
</dbReference>
<protein>
    <recommendedName>
        <fullName evidence="4">RRM domain-containing protein</fullName>
    </recommendedName>
</protein>
<gene>
    <name evidence="2" type="ORF">IE077_003302</name>
</gene>
<dbReference type="CDD" id="cd00590">
    <property type="entry name" value="RRM_SF"/>
    <property type="match status" value="1"/>
</dbReference>
<evidence type="ECO:0000313" key="3">
    <source>
        <dbReference type="Proteomes" id="UP000823046"/>
    </source>
</evidence>
<proteinExistence type="predicted"/>
<comment type="caution">
    <text evidence="2">The sequence shown here is derived from an EMBL/GenBank/DDBJ whole genome shotgun (WGS) entry which is preliminary data.</text>
</comment>
<evidence type="ECO:0000256" key="1">
    <source>
        <dbReference type="SAM" id="MobiDB-lite"/>
    </source>
</evidence>
<name>A0ABQ7J8L6_9APIC</name>